<dbReference type="GO" id="GO:0016853">
    <property type="term" value="F:isomerase activity"/>
    <property type="evidence" value="ECO:0007669"/>
    <property type="project" value="UniProtKB-KW"/>
</dbReference>
<comment type="caution">
    <text evidence="2">The sequence shown here is derived from an EMBL/GenBank/DDBJ whole genome shotgun (WGS) entry which is preliminary data.</text>
</comment>
<dbReference type="CDD" id="cd20292">
    <property type="entry name" value="cupin_QdtA-like"/>
    <property type="match status" value="1"/>
</dbReference>
<name>A0A4Q0S718_9BRAD</name>
<evidence type="ECO:0000259" key="1">
    <source>
        <dbReference type="Pfam" id="PF05523"/>
    </source>
</evidence>
<evidence type="ECO:0000313" key="3">
    <source>
        <dbReference type="Proteomes" id="UP000289546"/>
    </source>
</evidence>
<dbReference type="SUPFAM" id="SSF51182">
    <property type="entry name" value="RmlC-like cupins"/>
    <property type="match status" value="1"/>
</dbReference>
<reference evidence="2 3" key="1">
    <citation type="submission" date="2015-04" db="EMBL/GenBank/DDBJ databases">
        <title>Comparative genomics of rhizobia nodulating Arachis hypogaea in China.</title>
        <authorList>
            <person name="Li Y."/>
        </authorList>
    </citation>
    <scope>NUCLEOTIDE SEQUENCE [LARGE SCALE GENOMIC DNA]</scope>
    <source>
        <strain evidence="2 3">CCBAU 51757</strain>
    </source>
</reference>
<keyword evidence="3" id="KW-1185">Reference proteome</keyword>
<evidence type="ECO:0000313" key="2">
    <source>
        <dbReference type="EMBL" id="RXH31448.1"/>
    </source>
</evidence>
<dbReference type="OrthoDB" id="9815592at2"/>
<dbReference type="InterPro" id="IPR014710">
    <property type="entry name" value="RmlC-like_jellyroll"/>
</dbReference>
<proteinExistence type="predicted"/>
<gene>
    <name evidence="2" type="ORF">XH99_10855</name>
</gene>
<keyword evidence="2" id="KW-0413">Isomerase</keyword>
<organism evidence="2 3">
    <name type="scientific">Bradyrhizobium nanningense</name>
    <dbReference type="NCBI Taxonomy" id="1325118"/>
    <lineage>
        <taxon>Bacteria</taxon>
        <taxon>Pseudomonadati</taxon>
        <taxon>Pseudomonadota</taxon>
        <taxon>Alphaproteobacteria</taxon>
        <taxon>Hyphomicrobiales</taxon>
        <taxon>Nitrobacteraceae</taxon>
        <taxon>Bradyrhizobium</taxon>
    </lineage>
</organism>
<dbReference type="Proteomes" id="UP000289546">
    <property type="component" value="Unassembled WGS sequence"/>
</dbReference>
<dbReference type="InterPro" id="IPR011051">
    <property type="entry name" value="RmlC_Cupin_sf"/>
</dbReference>
<sequence>MKVTFVDFGRHGDERGMLVALEEGRNIPFTIRRVYYLFDTRPHVRRGYHAHRQLKQIMIAVSGSVKVHLDDGCEVTEVTLDSPYRGLLLESMVWREMSEFSSDCVLMVLADQLYDPADYVRDYQEFCTLAKQERKS</sequence>
<dbReference type="InterPro" id="IPR008894">
    <property type="entry name" value="QdtA_cupin_dom"/>
</dbReference>
<dbReference type="Gene3D" id="2.60.120.10">
    <property type="entry name" value="Jelly Rolls"/>
    <property type="match status" value="1"/>
</dbReference>
<protein>
    <submittedName>
        <fullName evidence="2">dTDP-6-deoxy-3,4-keto-hexulose isomerase</fullName>
    </submittedName>
</protein>
<dbReference type="AlphaFoldDB" id="A0A4Q0S718"/>
<accession>A0A4Q0S718</accession>
<dbReference type="EMBL" id="LBJQ01000059">
    <property type="protein sequence ID" value="RXH31448.1"/>
    <property type="molecule type" value="Genomic_DNA"/>
</dbReference>
<feature type="domain" description="Sugar 3,4-ketoisomerase QdtA cupin" evidence="1">
    <location>
        <begin position="1"/>
        <end position="129"/>
    </location>
</feature>
<dbReference type="RefSeq" id="WP_128917968.1">
    <property type="nucleotide sequence ID" value="NZ_LBJC01000026.1"/>
</dbReference>
<dbReference type="Pfam" id="PF05523">
    <property type="entry name" value="FdtA"/>
    <property type="match status" value="1"/>
</dbReference>